<dbReference type="NCBIfam" id="NF047352">
    <property type="entry name" value="P_loop_sacsin"/>
    <property type="match status" value="1"/>
</dbReference>
<evidence type="ECO:0000259" key="2">
    <source>
        <dbReference type="Pfam" id="PF13020"/>
    </source>
</evidence>
<feature type="compositionally biased region" description="Polar residues" evidence="1">
    <location>
        <begin position="558"/>
        <end position="571"/>
    </location>
</feature>
<dbReference type="PANTHER" id="PTHR32387:SF0">
    <property type="entry name" value="PROTEIN NO VEIN"/>
    <property type="match status" value="1"/>
</dbReference>
<sequence>MPRGKKKKKGASAEECISKGDDTNQNASKSQLEQIKDLYVAPTTNRDKTITPDQIMKVATENPRTPQMQMTIGHSEKNERPTTPLMNHPLPNVATRIKQASAGAGENKNHGECAPELLDQSPTQVKKELLSGVHEELSPQINADLQSDVQVYHTELPTQGITESPHQICTELPPQCKEDLAQVQTDSPTEVHTKLAAKSASESPHKRHEELPPQMPIDMISQYNLLNVNYEQNKLSYMNQFQMLTSKLNGATTVEKPSIELALSLLNQKFTPVFQHLQQQIEILKPYVFGHYMGVPFVPAMGVVNPMQVQIAQPMPHILSTNVNQGMGKIEPKNWEETQSTGENKGEQMKEKGIPDDAIGKMQSFGEINEYPDIDINVVTDTKSLHADINTNSNHNKPEDDLCDVSSTHDDNVNANVSNASDVAVHNQQQSQRKKSQPQVWTNQGGARAKSNPGKGKIEPAGMARVNTGNDFPSLGEAKVVQSEKKATNEVKTRTPTGKKTFKKYDVDVVFNTESTNMSNAAQQHQSTSNVNRSRNQHYGYQQSQGSLLGDPRHHQGSNKQSHSQSQQANIQHISTNKLDAIGMKYIEATAELDKVVSIEGVTEYICASYQVEDISQLGVRRLKDIRCISDLAWKQSKFKLFCVAYELYQSIGTLYDLEQGLINIFNRDFEKEKKPQITSFDDLQLGPLVKQGVIYKLFSYPPDETEFPCIEIKDILQHLKAYMSENDLWRSKVKLMDFMEYLKDEYNVDDPWELGVRIGSLGLGIAVVKAVQSCQKRVMTKAKEDLIAEMEVEAETKINKIRNHFKTSLKDQDTSTLSVSIATRQRYSNMEAIDVVIDLFGIIEELFTESSIKRTFKKFIQSITDTPLARKMFQLALCVGTHEVPSDLVKTDAHATPVEQSTDTHVEIPKPSKEMVIASLRRKLEKSSGNITMETLSHVETSITKEFKFQKFTELGLGTFLQFLHHQKQMVQDMGIPQIIVGDHSSVVMATVSKQQVLEIINQCGFTNSGPEALAQLKNVLCSQYRVKDVSELGVGSLQRLLDQSQNDAHKLSNHAIYYSSSYSHLARENKHEAGNVGLLGHKTKEQALLCLMRCPLMADLATWSQWDLVFQPQFGDLKSFLQRNSIAAGMISQEKAIPNCTNDLYALEDEQGLLYHITQDTSRDQFSKSMEKNSINETIGRLVSIIVREGGTAKASLALLASDVKGHLMTLPTGGNSAFTCQSFVLQCIIKLPLVIAKDITRKVFLEPLASILGKSNCESQLLQSCSSLEETLKLQKLGLLLGINEWTRQFDEKTQVPRLMDDFISLEDVIGDNNPEEDNESDDDDDDISDELDEDVGFSIKTIDESIEENDSNTANEEATPDVTEATEAKDPANDAHETDQENIDKEEDIGKIGTVKELEENGKEERPLTEEELALHVVNEIRQTKFGIGLELNEDGKKITQGLKELLGRSLEKLSKELYNKDTHFVLELIQNADDNSYPEKWTAKSKQQPALIFIIDTDRITLVNNECGFKEGNIRAICDVGRSTKGDKHTKGYIGQKGIGFKSVFKVSDTPEIHSRGYHIKFDATDDCTGYILPHWLTEENRTTLDLQIKGVDLNSERWTTRIVLPLKTQDAATRMSLTSGFHDIHPSLLLFLHRLKSISVINQVTNSKEVMYRSDIGDDVIEIQHGRSTDRWLIVRKTLTVPEKLNLPNIAATEIAMAFPLAQDKTQAHIQLEKQSVFAFLPLRNFGFNFIIQGDFEIPSSRQDVIESSSRNQWLREELPQLFIDSLQNFKAHCGDDVIAMQSFLRFVPLEAEIQGFFQPVATSIIRLLAAKECMLVQGDKQGEAIWKKPSEAVLCHDKLIHEVITPALLEQHLNLHYIHRDISDNSGLNTMLLQSLGVQTLRRDHVVDVFKSVATQWQNGQQEVDVKQLAQWLSCLYRHVDIEDPESHHLLKHISSYPIIPLFSGRCVALDSTAVFFPLEKKGSKKSGKAYKTLEKDLDILDSSLITSLDDVSNSQVKSQLERLGAKHITASDVIEQHIIPALESTSWLAKGEETLVAYVVYVKQQWVENNSCCDMERFSKCVKLLTNKNFCNPATEGVHFSKHYIPDVDLTTDFPGYKWTIVSKSYLDAVKTEIRAVYEAEKRDWCQFLERLGVKRFLNVTTTQVKLTWDELVESKWKSMSELVPRQDEISIKDYECEEFETLVKNSTNDYRPMMKLFATFHQVWGLYDRYKMALILDSDGITLKSFQSTFYQNLRQLPWITACHSTERNEIPQLLPASQVYIRSNKLETLLSHHVPYLVTPLDMAEIEKSQFVKDLDLITIVNMESQLKSWAKVDIKDAKSREFFTSMHHICTVYKHLERHFPEQEFNSFMQKYPVIFVPSVPMPSMSSYTRPECTVLKGEFYMLKDLCWAEDTGLFEKYSPSFSSPDVEEYRRKLVSQFYEYLGYEFKQLFLTRLNMFNTPTILEYSILLENLCESNCVNDKGILDDVFTLYASLARKCQRVNKIHVHERKSGDGLNQQNVNQVMNVLKDKQIFPTVGLKWVSIDEHPLIQDNPDMVQLFQKHHPGKVNFIHPLPEDNEDAQGFLKMFKVKQFSECLQTEVVPESIMVSPVAQSHISRVVPFLQRMMMSQKIFSGVYKNLCDQKIHLRLSLMKFFQAAKLEVVYRVQCGAEELSVPVSENCSVKQDEGPIEFYIHKDHIESHLEICGGLMKILLPKSDPNRDKMVREYTSFCRALKQPLCQQHVSEEEFVKEWDLVEVPESEKKWHVEAPRAPTPPPPTPEPVEEEPAEARHANKKKGVDSLMSWPPPRPNPNVPRALDNSDSQEKSVYELYPKPAPPEGVHGDGRPGGKRVEGGATSPMSSISGAGLYAGPPFDRSASHHSESGHHYSGEQSPSQYSGSQNSGLVGRPAPEEAMSHQGDAPPVSNQTMRLHAEGEHSQHINESRNSKAHDQSEIPREDSSQSANFSNNQGQMSRRTEGPSIVDNPLPAMGPSIVESNIPPRFNPDLPAQPMRSRSPSPVKRYHGEVGPVIMDETLLADHTNISDIEIEEIPTEIRDLDLQGCVDIAGPQSDDFGRWGESWVHEYLQFKHREEIKQGKVQIKWMNIDSVTTTPFDILLKRMDENGIVSHVFIEVKSTIHGNRANFPVSVLELQCAMGVKDGDQYCIYRVYNAGDKTKVQLKIVQNPKELLQSKSISLFMCI</sequence>
<dbReference type="Proteomes" id="UP000749559">
    <property type="component" value="Unassembled WGS sequence"/>
</dbReference>
<feature type="compositionally biased region" description="Basic and acidic residues" evidence="1">
    <location>
        <begin position="1370"/>
        <end position="1412"/>
    </location>
</feature>
<name>A0A8J1XT16_OWEFU</name>
<dbReference type="OrthoDB" id="6287549at2759"/>
<reference evidence="4" key="1">
    <citation type="submission" date="2022-03" db="EMBL/GenBank/DDBJ databases">
        <authorList>
            <person name="Martin C."/>
        </authorList>
    </citation>
    <scope>NUCLEOTIDE SEQUENCE</scope>
</reference>
<feature type="compositionally biased region" description="Basic and acidic residues" evidence="1">
    <location>
        <begin position="344"/>
        <end position="357"/>
    </location>
</feature>
<feature type="compositionally biased region" description="Low complexity" evidence="1">
    <location>
        <begin position="413"/>
        <end position="431"/>
    </location>
</feature>
<feature type="compositionally biased region" description="Basic and acidic residues" evidence="1">
    <location>
        <begin position="2831"/>
        <end position="2843"/>
    </location>
</feature>
<dbReference type="InterPro" id="IPR024975">
    <property type="entry name" value="NOV_C"/>
</dbReference>
<feature type="compositionally biased region" description="Basic residues" evidence="1">
    <location>
        <begin position="1"/>
        <end position="10"/>
    </location>
</feature>
<dbReference type="PANTHER" id="PTHR32387">
    <property type="entry name" value="WU:FJ29H11"/>
    <property type="match status" value="1"/>
</dbReference>
<dbReference type="Pfam" id="PF25794">
    <property type="entry name" value="SACS"/>
    <property type="match status" value="1"/>
</dbReference>
<evidence type="ECO:0008006" key="6">
    <source>
        <dbReference type="Google" id="ProtNLM"/>
    </source>
</evidence>
<dbReference type="InterPro" id="IPR058210">
    <property type="entry name" value="SACS/Nov_dom"/>
</dbReference>
<feature type="compositionally biased region" description="Polar residues" evidence="1">
    <location>
        <begin position="2884"/>
        <end position="2894"/>
    </location>
</feature>
<feature type="compositionally biased region" description="Polar residues" evidence="1">
    <location>
        <begin position="2951"/>
        <end position="2964"/>
    </location>
</feature>
<gene>
    <name evidence="4" type="ORF">OFUS_LOCUS6516</name>
</gene>
<keyword evidence="5" id="KW-1185">Reference proteome</keyword>
<dbReference type="Pfam" id="PF13020">
    <property type="entry name" value="NOV_C"/>
    <property type="match status" value="1"/>
</dbReference>
<feature type="compositionally biased region" description="Basic and acidic residues" evidence="1">
    <location>
        <begin position="2921"/>
        <end position="2950"/>
    </location>
</feature>
<dbReference type="InterPro" id="IPR036890">
    <property type="entry name" value="HATPase_C_sf"/>
</dbReference>
<dbReference type="InterPro" id="IPR052957">
    <property type="entry name" value="Auxin_embryo_med"/>
</dbReference>
<evidence type="ECO:0000313" key="4">
    <source>
        <dbReference type="EMBL" id="CAH1779740.1"/>
    </source>
</evidence>
<feature type="domain" description="Sacsin/Nov" evidence="3">
    <location>
        <begin position="1463"/>
        <end position="1573"/>
    </location>
</feature>
<feature type="region of interest" description="Disordered" evidence="1">
    <location>
        <begin position="543"/>
        <end position="571"/>
    </location>
</feature>
<feature type="region of interest" description="Disordered" evidence="1">
    <location>
        <begin position="1312"/>
        <end position="1334"/>
    </location>
</feature>
<feature type="compositionally biased region" description="Acidic residues" evidence="1">
    <location>
        <begin position="1317"/>
        <end position="1334"/>
    </location>
</feature>
<dbReference type="EMBL" id="CAIIXF020000003">
    <property type="protein sequence ID" value="CAH1779740.1"/>
    <property type="molecule type" value="Genomic_DNA"/>
</dbReference>
<dbReference type="SUPFAM" id="SSF55874">
    <property type="entry name" value="ATPase domain of HSP90 chaperone/DNA topoisomerase II/histidine kinase"/>
    <property type="match status" value="1"/>
</dbReference>
<feature type="region of interest" description="Disordered" evidence="1">
    <location>
        <begin position="2751"/>
        <end position="3010"/>
    </location>
</feature>
<dbReference type="Gene3D" id="3.30.565.10">
    <property type="entry name" value="Histidine kinase-like ATPase, C-terminal domain"/>
    <property type="match status" value="1"/>
</dbReference>
<feature type="compositionally biased region" description="Basic and acidic residues" evidence="1">
    <location>
        <begin position="2867"/>
        <end position="2879"/>
    </location>
</feature>
<comment type="caution">
    <text evidence="4">The sequence shown here is derived from an EMBL/GenBank/DDBJ whole genome shotgun (WGS) entry which is preliminary data.</text>
</comment>
<feature type="region of interest" description="Disordered" evidence="1">
    <location>
        <begin position="1"/>
        <end position="31"/>
    </location>
</feature>
<proteinExistence type="predicted"/>
<feature type="region of interest" description="Disordered" evidence="1">
    <location>
        <begin position="337"/>
        <end position="357"/>
    </location>
</feature>
<feature type="region of interest" description="Disordered" evidence="1">
    <location>
        <begin position="1347"/>
        <end position="1412"/>
    </location>
</feature>
<protein>
    <recommendedName>
        <fullName evidence="6">Protein NO VEIN C-terminal domain-containing protein</fullName>
    </recommendedName>
</protein>
<evidence type="ECO:0000259" key="3">
    <source>
        <dbReference type="Pfam" id="PF25794"/>
    </source>
</evidence>
<feature type="compositionally biased region" description="Pro residues" evidence="1">
    <location>
        <begin position="2762"/>
        <end position="2771"/>
    </location>
</feature>
<organism evidence="4 5">
    <name type="scientific">Owenia fusiformis</name>
    <name type="common">Polychaete worm</name>
    <dbReference type="NCBI Taxonomy" id="6347"/>
    <lineage>
        <taxon>Eukaryota</taxon>
        <taxon>Metazoa</taxon>
        <taxon>Spiralia</taxon>
        <taxon>Lophotrochozoa</taxon>
        <taxon>Annelida</taxon>
        <taxon>Polychaeta</taxon>
        <taxon>Sedentaria</taxon>
        <taxon>Canalipalpata</taxon>
        <taxon>Sabellida</taxon>
        <taxon>Oweniida</taxon>
        <taxon>Oweniidae</taxon>
        <taxon>Owenia</taxon>
    </lineage>
</organism>
<evidence type="ECO:0000256" key="1">
    <source>
        <dbReference type="SAM" id="MobiDB-lite"/>
    </source>
</evidence>
<feature type="domain" description="Protein NO VEIN C-terminal" evidence="2">
    <location>
        <begin position="3075"/>
        <end position="3168"/>
    </location>
</feature>
<feature type="region of interest" description="Disordered" evidence="1">
    <location>
        <begin position="389"/>
        <end position="463"/>
    </location>
</feature>
<accession>A0A8J1XT16</accession>
<evidence type="ECO:0000313" key="5">
    <source>
        <dbReference type="Proteomes" id="UP000749559"/>
    </source>
</evidence>